<dbReference type="NCBIfam" id="NF001126">
    <property type="entry name" value="PRK00139.1-4"/>
    <property type="match status" value="1"/>
</dbReference>
<dbReference type="GO" id="GO:0009252">
    <property type="term" value="P:peptidoglycan biosynthetic process"/>
    <property type="evidence" value="ECO:0007669"/>
    <property type="project" value="UniProtKB-UniRule"/>
</dbReference>
<feature type="binding site" evidence="15">
    <location>
        <position position="187"/>
    </location>
    <ligand>
        <name>UDP-N-acetyl-alpha-D-muramoyl-L-alanyl-D-glutamate</name>
        <dbReference type="ChEBI" id="CHEBI:83900"/>
    </ligand>
</feature>
<evidence type="ECO:0000256" key="12">
    <source>
        <dbReference type="ARBA" id="ARBA00075482"/>
    </source>
</evidence>
<keyword evidence="15" id="KW-0547">Nucleotide-binding</keyword>
<dbReference type="SUPFAM" id="SSF63418">
    <property type="entry name" value="MurE/MurF N-terminal domain"/>
    <property type="match status" value="1"/>
</dbReference>
<evidence type="ECO:0000256" key="16">
    <source>
        <dbReference type="RuleBase" id="RU004135"/>
    </source>
</evidence>
<dbReference type="Gene3D" id="3.90.190.20">
    <property type="entry name" value="Mur ligase, C-terminal domain"/>
    <property type="match status" value="1"/>
</dbReference>
<comment type="catalytic activity">
    <reaction evidence="8 15">
        <text>UDP-N-acetyl-alpha-D-muramoyl-L-alanyl-D-glutamate + meso-2,6-diaminopimelate + ATP = UDP-N-acetyl-alpha-D-muramoyl-L-alanyl-gamma-D-glutamyl-meso-2,6-diaminopimelate + ADP + phosphate + H(+)</text>
        <dbReference type="Rhea" id="RHEA:23676"/>
        <dbReference type="ChEBI" id="CHEBI:15378"/>
        <dbReference type="ChEBI" id="CHEBI:30616"/>
        <dbReference type="ChEBI" id="CHEBI:43474"/>
        <dbReference type="ChEBI" id="CHEBI:57791"/>
        <dbReference type="ChEBI" id="CHEBI:83900"/>
        <dbReference type="ChEBI" id="CHEBI:83905"/>
        <dbReference type="ChEBI" id="CHEBI:456216"/>
        <dbReference type="EC" id="6.3.2.13"/>
    </reaction>
</comment>
<dbReference type="FunFam" id="3.90.190.20:FF:000006">
    <property type="entry name" value="UDP-N-acetylmuramoyl-L-alanyl-D-glutamate--2,6-diaminopimelate ligase"/>
    <property type="match status" value="1"/>
</dbReference>
<evidence type="ECO:0000256" key="4">
    <source>
        <dbReference type="ARBA" id="ARBA00022960"/>
    </source>
</evidence>
<dbReference type="InterPro" id="IPR004101">
    <property type="entry name" value="Mur_ligase_C"/>
</dbReference>
<comment type="caution">
    <text evidence="20">The sequence shown here is derived from an EMBL/GenBank/DDBJ whole genome shotgun (WGS) entry which is preliminary data.</text>
</comment>
<dbReference type="SUPFAM" id="SSF53623">
    <property type="entry name" value="MurD-like peptide ligases, catalytic domain"/>
    <property type="match status" value="1"/>
</dbReference>
<dbReference type="Pfam" id="PF02875">
    <property type="entry name" value="Mur_ligase_C"/>
    <property type="match status" value="1"/>
</dbReference>
<evidence type="ECO:0000313" key="21">
    <source>
        <dbReference type="Proteomes" id="UP000321886"/>
    </source>
</evidence>
<evidence type="ECO:0000313" key="20">
    <source>
        <dbReference type="EMBL" id="GEN55308.1"/>
    </source>
</evidence>
<keyword evidence="15" id="KW-0963">Cytoplasm</keyword>
<feature type="binding site" evidence="15">
    <location>
        <position position="181"/>
    </location>
    <ligand>
        <name>UDP-N-acetyl-alpha-D-muramoyl-L-alanyl-D-glutamate</name>
        <dbReference type="ChEBI" id="CHEBI:83900"/>
    </ligand>
</feature>
<dbReference type="GO" id="GO:0071555">
    <property type="term" value="P:cell wall organization"/>
    <property type="evidence" value="ECO:0007669"/>
    <property type="project" value="UniProtKB-KW"/>
</dbReference>
<dbReference type="EC" id="6.3.2.13" evidence="10 15"/>
<keyword evidence="15 20" id="KW-0436">Ligase</keyword>
<dbReference type="GO" id="GO:0005737">
    <property type="term" value="C:cytoplasm"/>
    <property type="evidence" value="ECO:0007669"/>
    <property type="project" value="UniProtKB-SubCell"/>
</dbReference>
<reference evidence="20 21" key="1">
    <citation type="submission" date="2019-07" db="EMBL/GenBank/DDBJ databases">
        <title>Whole genome shotgun sequence of Halobacillus faecis NBRC 103569.</title>
        <authorList>
            <person name="Hosoyama A."/>
            <person name="Uohara A."/>
            <person name="Ohji S."/>
            <person name="Ichikawa N."/>
        </authorList>
    </citation>
    <scope>NUCLEOTIDE SEQUENCE [LARGE SCALE GENOMIC DNA]</scope>
    <source>
        <strain evidence="20 21">NBRC 103569</strain>
    </source>
</reference>
<evidence type="ECO:0000256" key="8">
    <source>
        <dbReference type="ARBA" id="ARBA00050251"/>
    </source>
</evidence>
<feature type="modified residue" description="N6-carboxylysine" evidence="15">
    <location>
        <position position="221"/>
    </location>
</feature>
<evidence type="ECO:0000256" key="2">
    <source>
        <dbReference type="ARBA" id="ARBA00005898"/>
    </source>
</evidence>
<keyword evidence="7 15" id="KW-0961">Cell wall biogenesis/degradation</keyword>
<keyword evidence="6 15" id="KW-0131">Cell cycle</keyword>
<dbReference type="Pfam" id="PF01225">
    <property type="entry name" value="Mur_ligase"/>
    <property type="match status" value="1"/>
</dbReference>
<feature type="short sequence motif" description="Meso-diaminopimelate recognition motif" evidence="15">
    <location>
        <begin position="411"/>
        <end position="414"/>
    </location>
</feature>
<comment type="subcellular location">
    <subcellularLocation>
        <location evidence="15 16">Cytoplasm</location>
    </subcellularLocation>
</comment>
<dbReference type="GO" id="GO:0005524">
    <property type="term" value="F:ATP binding"/>
    <property type="evidence" value="ECO:0007669"/>
    <property type="project" value="UniProtKB-UniRule"/>
</dbReference>
<dbReference type="NCBIfam" id="NF001124">
    <property type="entry name" value="PRK00139.1-2"/>
    <property type="match status" value="1"/>
</dbReference>
<feature type="binding site" evidence="15">
    <location>
        <position position="189"/>
    </location>
    <ligand>
        <name>UDP-N-acetyl-alpha-D-muramoyl-L-alanyl-D-glutamate</name>
        <dbReference type="ChEBI" id="CHEBI:83900"/>
    </ligand>
</feature>
<evidence type="ECO:0000256" key="14">
    <source>
        <dbReference type="ARBA" id="ARBA00081560"/>
    </source>
</evidence>
<dbReference type="InterPro" id="IPR013221">
    <property type="entry name" value="Mur_ligase_cen"/>
</dbReference>
<evidence type="ECO:0000259" key="18">
    <source>
        <dbReference type="Pfam" id="PF02875"/>
    </source>
</evidence>
<comment type="PTM">
    <text evidence="15">Carboxylation is probably crucial for Mg(2+) binding and, consequently, for the gamma-phosphate positioning of ATP.</text>
</comment>
<organism evidence="20 21">
    <name type="scientific">Halobacillus faecis</name>
    <dbReference type="NCBI Taxonomy" id="360184"/>
    <lineage>
        <taxon>Bacteria</taxon>
        <taxon>Bacillati</taxon>
        <taxon>Bacillota</taxon>
        <taxon>Bacilli</taxon>
        <taxon>Bacillales</taxon>
        <taxon>Bacillaceae</taxon>
        <taxon>Halobacillus</taxon>
    </lineage>
</organism>
<comment type="similarity">
    <text evidence="2 15">Belongs to the MurCDEF family. MurE subfamily.</text>
</comment>
<evidence type="ECO:0000256" key="10">
    <source>
        <dbReference type="ARBA" id="ARBA00066633"/>
    </source>
</evidence>
<feature type="binding site" evidence="15">
    <location>
        <position position="34"/>
    </location>
    <ligand>
        <name>UDP-N-acetyl-alpha-D-muramoyl-L-alanyl-D-glutamate</name>
        <dbReference type="ChEBI" id="CHEBI:83900"/>
    </ligand>
</feature>
<keyword evidence="15" id="KW-0067">ATP-binding</keyword>
<proteinExistence type="inferred from homology"/>
<dbReference type="GO" id="GO:0051301">
    <property type="term" value="P:cell division"/>
    <property type="evidence" value="ECO:0007669"/>
    <property type="project" value="UniProtKB-KW"/>
</dbReference>
<comment type="pathway">
    <text evidence="1 15 16">Cell wall biogenesis; peptidoglycan biosynthesis.</text>
</comment>
<accession>A0A511WY90</accession>
<keyword evidence="15" id="KW-0460">Magnesium</keyword>
<evidence type="ECO:0000256" key="5">
    <source>
        <dbReference type="ARBA" id="ARBA00022984"/>
    </source>
</evidence>
<dbReference type="Pfam" id="PF08245">
    <property type="entry name" value="Mur_ligase_M"/>
    <property type="match status" value="1"/>
</dbReference>
<keyword evidence="21" id="KW-1185">Reference proteome</keyword>
<comment type="cofactor">
    <cofactor evidence="15">
        <name>Mg(2+)</name>
        <dbReference type="ChEBI" id="CHEBI:18420"/>
    </cofactor>
</comment>
<dbReference type="InterPro" id="IPR005761">
    <property type="entry name" value="UDP-N-AcMur-Glu-dNH2Pim_ligase"/>
</dbReference>
<dbReference type="NCBIfam" id="TIGR01085">
    <property type="entry name" value="murE"/>
    <property type="match status" value="1"/>
</dbReference>
<gene>
    <name evidence="20" type="primary">murE_4</name>
    <name evidence="15" type="synonym">murE</name>
    <name evidence="20" type="ORF">HFA01_35700</name>
</gene>
<evidence type="ECO:0000256" key="7">
    <source>
        <dbReference type="ARBA" id="ARBA00023316"/>
    </source>
</evidence>
<keyword evidence="5 15" id="KW-0573">Peptidoglycan synthesis</keyword>
<dbReference type="PANTHER" id="PTHR23135">
    <property type="entry name" value="MUR LIGASE FAMILY MEMBER"/>
    <property type="match status" value="1"/>
</dbReference>
<evidence type="ECO:0000256" key="15">
    <source>
        <dbReference type="HAMAP-Rule" id="MF_00208"/>
    </source>
</evidence>
<dbReference type="InterPro" id="IPR036565">
    <property type="entry name" value="Mur-like_cat_sf"/>
</dbReference>
<dbReference type="Proteomes" id="UP000321886">
    <property type="component" value="Unassembled WGS sequence"/>
</dbReference>
<dbReference type="PANTHER" id="PTHR23135:SF4">
    <property type="entry name" value="UDP-N-ACETYLMURAMOYL-L-ALANYL-D-GLUTAMATE--2,6-DIAMINOPIMELATE LIGASE MURE HOMOLOG, CHLOROPLASTIC"/>
    <property type="match status" value="1"/>
</dbReference>
<feature type="binding site" evidence="15">
    <location>
        <begin position="112"/>
        <end position="118"/>
    </location>
    <ligand>
        <name>ATP</name>
        <dbReference type="ChEBI" id="CHEBI:30616"/>
    </ligand>
</feature>
<dbReference type="Gene3D" id="3.40.1190.10">
    <property type="entry name" value="Mur-like, catalytic domain"/>
    <property type="match status" value="1"/>
</dbReference>
<dbReference type="GO" id="GO:0000287">
    <property type="term" value="F:magnesium ion binding"/>
    <property type="evidence" value="ECO:0007669"/>
    <property type="project" value="UniProtKB-UniRule"/>
</dbReference>
<evidence type="ECO:0000256" key="1">
    <source>
        <dbReference type="ARBA" id="ARBA00004752"/>
    </source>
</evidence>
<comment type="caution">
    <text evidence="15">Lacks conserved residue(s) required for the propagation of feature annotation.</text>
</comment>
<evidence type="ECO:0000256" key="13">
    <source>
        <dbReference type="ARBA" id="ARBA00076158"/>
    </source>
</evidence>
<dbReference type="InterPro" id="IPR035911">
    <property type="entry name" value="MurE/MurF_N"/>
</dbReference>
<keyword evidence="4 15" id="KW-0133">Cell shape</keyword>
<evidence type="ECO:0000256" key="3">
    <source>
        <dbReference type="ARBA" id="ARBA00022618"/>
    </source>
</evidence>
<dbReference type="SUPFAM" id="SSF53244">
    <property type="entry name" value="MurD-like peptide ligases, peptide-binding domain"/>
    <property type="match status" value="1"/>
</dbReference>
<keyword evidence="3 15" id="KW-0132">Cell division</keyword>
<feature type="domain" description="Mur ligase central" evidence="19">
    <location>
        <begin position="110"/>
        <end position="316"/>
    </location>
</feature>
<feature type="domain" description="Mur ligase N-terminal catalytic" evidence="17">
    <location>
        <begin position="26"/>
        <end position="98"/>
    </location>
</feature>
<dbReference type="Gene3D" id="3.40.1390.10">
    <property type="entry name" value="MurE/MurF, N-terminal domain"/>
    <property type="match status" value="1"/>
</dbReference>
<evidence type="ECO:0000259" key="19">
    <source>
        <dbReference type="Pfam" id="PF08245"/>
    </source>
</evidence>
<feature type="binding site" evidence="15">
    <location>
        <position position="460"/>
    </location>
    <ligand>
        <name>meso-2,6-diaminopimelate</name>
        <dbReference type="ChEBI" id="CHEBI:57791"/>
    </ligand>
</feature>
<evidence type="ECO:0000256" key="11">
    <source>
        <dbReference type="ARBA" id="ARBA00072883"/>
    </source>
</evidence>
<protein>
    <recommendedName>
        <fullName evidence="11 15">UDP-N-acetylmuramoyl-L-alanyl-D-glutamate--2,6-diaminopimelate ligase</fullName>
        <ecNumber evidence="10 15">6.3.2.13</ecNumber>
    </recommendedName>
    <alternativeName>
        <fullName evidence="12 15">Meso-A2pm-adding enzyme</fullName>
    </alternativeName>
    <alternativeName>
        <fullName evidence="13 15">Meso-diaminopimelate-adding enzyme</fullName>
    </alternativeName>
    <alternativeName>
        <fullName evidence="14 15">UDP-MurNAc-L-Ala-D-Glu:meso-diaminopimelate ligase</fullName>
    </alternativeName>
    <alternativeName>
        <fullName evidence="15">UDP-MurNAc-tripeptide synthetase</fullName>
    </alternativeName>
    <alternativeName>
        <fullName evidence="15">UDP-N-acetylmuramyl-tripeptide synthetase</fullName>
    </alternativeName>
</protein>
<feature type="binding site" evidence="15">
    <location>
        <position position="387"/>
    </location>
    <ligand>
        <name>meso-2,6-diaminopimelate</name>
        <dbReference type="ChEBI" id="CHEBI:57791"/>
    </ligand>
</feature>
<dbReference type="InterPro" id="IPR000713">
    <property type="entry name" value="Mur_ligase_N"/>
</dbReference>
<feature type="binding site" evidence="15">
    <location>
        <position position="153"/>
    </location>
    <ligand>
        <name>UDP-N-acetyl-alpha-D-muramoyl-L-alanyl-D-glutamate</name>
        <dbReference type="ChEBI" id="CHEBI:83900"/>
    </ligand>
</feature>
<comment type="function">
    <text evidence="9 15">Catalyzes the addition of meso-diaminopimelic acid to the nucleotide precursor UDP-N-acetylmuramoyl-L-alanyl-D-glutamate (UMAG) in the biosynthesis of bacterial cell-wall peptidoglycan.</text>
</comment>
<dbReference type="GO" id="GO:0008360">
    <property type="term" value="P:regulation of cell shape"/>
    <property type="evidence" value="ECO:0007669"/>
    <property type="project" value="UniProtKB-KW"/>
</dbReference>
<evidence type="ECO:0000256" key="9">
    <source>
        <dbReference type="ARBA" id="ARBA00056782"/>
    </source>
</evidence>
<evidence type="ECO:0000259" key="17">
    <source>
        <dbReference type="Pfam" id="PF01225"/>
    </source>
</evidence>
<name>A0A511WY90_9BACI</name>
<dbReference type="GO" id="GO:0008765">
    <property type="term" value="F:UDP-N-acetylmuramoylalanyl-D-glutamate-2,6-diaminopimelate ligase activity"/>
    <property type="evidence" value="ECO:0007669"/>
    <property type="project" value="UniProtKB-UniRule"/>
</dbReference>
<feature type="domain" description="Mur ligase C-terminal" evidence="18">
    <location>
        <begin position="338"/>
        <end position="462"/>
    </location>
</feature>
<evidence type="ECO:0000256" key="6">
    <source>
        <dbReference type="ARBA" id="ARBA00023306"/>
    </source>
</evidence>
<feature type="binding site" evidence="15">
    <location>
        <begin position="154"/>
        <end position="155"/>
    </location>
    <ligand>
        <name>UDP-N-acetyl-alpha-D-muramoyl-L-alanyl-D-glutamate</name>
        <dbReference type="ChEBI" id="CHEBI:83900"/>
    </ligand>
</feature>
<feature type="binding site" evidence="15">
    <location>
        <begin position="411"/>
        <end position="414"/>
    </location>
    <ligand>
        <name>meso-2,6-diaminopimelate</name>
        <dbReference type="ChEBI" id="CHEBI:57791"/>
    </ligand>
</feature>
<dbReference type="InterPro" id="IPR036615">
    <property type="entry name" value="Mur_ligase_C_dom_sf"/>
</dbReference>
<dbReference type="AlphaFoldDB" id="A0A511WY90"/>
<sequence length="494" mass="54832">MTHMKMKKLLRYIPFYKVTKPVADLHIKGLSMDSRTTEPGDVFVCLRGVDVDGHRFAKGAVERGAVAVIAEEEVALSVPVVLVNDTSRALAMASAAFYGCPSESLHVIGVTGTNGKTTITYLLEEIFQQHKKKTGIIGTIQVNIAGETFPVKNTTPDALTLQRYFHKMHAAGVNHAIMEVSSHALDQGRVFGCDFDIAVFTNLTQDHLDYHENFDDYLRAKSLLFAQLGNGYNKEREKFAVINNDSPQAKKFIRSTSQGLLTYGIFEEADIKAEEYTMTETGTAFIMTTPIGSVSIKSPLMGLFSIYNMLAAAGAAILSGVPLETIQRSFQQTKGVRGRFEPVREGQGFGVVVDYAHTPDSLKNVLQTLRDLCKGTITVVVGCGGDRDRSKRPEMAKVSVDYADRVIFTNDNPRTEDPKQIFRDMTTHVKGRYKLIEDRKEAITYAIEHAKTGDIVLIAGKGHETYQEIKGTRHHFDDCEVARTILREMKEHPS</sequence>
<dbReference type="HAMAP" id="MF_00208">
    <property type="entry name" value="MurE"/>
    <property type="match status" value="1"/>
</dbReference>
<dbReference type="EMBL" id="BJYD01000035">
    <property type="protein sequence ID" value="GEN55308.1"/>
    <property type="molecule type" value="Genomic_DNA"/>
</dbReference>
<feature type="binding site" evidence="15">
    <location>
        <position position="464"/>
    </location>
    <ligand>
        <name>meso-2,6-diaminopimelate</name>
        <dbReference type="ChEBI" id="CHEBI:57791"/>
    </ligand>
</feature>
<dbReference type="UniPathway" id="UPA00219"/>